<sequence length="71" mass="7955">MCTTDISMTIWHLTNNLQRLSGRLCEFNDAELSAIHHSLQQLDHGVNELANIGARRIVADVEAKSKETAHE</sequence>
<dbReference type="KEGG" id="broo:brsh051_01860"/>
<gene>
    <name evidence="1" type="ORF">brsh051_01860</name>
</gene>
<dbReference type="RefSeq" id="WP_286266695.1">
    <property type="nucleotide sequence ID" value="NZ_AP028056.1"/>
</dbReference>
<keyword evidence="2" id="KW-1185">Reference proteome</keyword>
<dbReference type="AlphaFoldDB" id="A0AAN0KA05"/>
<name>A0AAN0KA05_9ACTN</name>
<dbReference type="EMBL" id="AP028056">
    <property type="protein sequence ID" value="BEH00905.1"/>
    <property type="molecule type" value="Genomic_DNA"/>
</dbReference>
<evidence type="ECO:0000313" key="1">
    <source>
        <dbReference type="EMBL" id="BEH00905.1"/>
    </source>
</evidence>
<reference evidence="1" key="1">
    <citation type="journal article" date="2024" name="Int. J. Syst. Evol. Microbiol.">
        <title>Brooklawnia propionicigenes sp. nov., a facultatively anaerobic, propionate-producing bacterium isolated from a methanogenic reactor treating waste from cattle farms.</title>
        <authorList>
            <person name="Akita Y."/>
            <person name="Ueki A."/>
            <person name="Tonouchi A."/>
            <person name="Sugawara Y."/>
            <person name="Honma S."/>
            <person name="Kaku N."/>
            <person name="Ueki K."/>
        </authorList>
    </citation>
    <scope>NUCLEOTIDE SEQUENCE</scope>
    <source>
        <strain evidence="1">SH051</strain>
    </source>
</reference>
<organism evidence="1 2">
    <name type="scientific">Brooklawnia propionicigenes</name>
    <dbReference type="NCBI Taxonomy" id="3041175"/>
    <lineage>
        <taxon>Bacteria</taxon>
        <taxon>Bacillati</taxon>
        <taxon>Actinomycetota</taxon>
        <taxon>Actinomycetes</taxon>
        <taxon>Propionibacteriales</taxon>
        <taxon>Propionibacteriaceae</taxon>
        <taxon>Brooklawnia</taxon>
    </lineage>
</organism>
<proteinExistence type="predicted"/>
<evidence type="ECO:0000313" key="2">
    <source>
        <dbReference type="Proteomes" id="UP001431656"/>
    </source>
</evidence>
<dbReference type="Proteomes" id="UP001431656">
    <property type="component" value="Chromosome"/>
</dbReference>
<protein>
    <submittedName>
        <fullName evidence="1">Uncharacterized protein</fullName>
    </submittedName>
</protein>
<accession>A0AAN0KA05</accession>